<feature type="non-terminal residue" evidence="2">
    <location>
        <position position="1"/>
    </location>
</feature>
<organism evidence="2 3">
    <name type="scientific">Coniophora puteana (strain RWD-64-598)</name>
    <name type="common">Brown rot fungus</name>
    <dbReference type="NCBI Taxonomy" id="741705"/>
    <lineage>
        <taxon>Eukaryota</taxon>
        <taxon>Fungi</taxon>
        <taxon>Dikarya</taxon>
        <taxon>Basidiomycota</taxon>
        <taxon>Agaricomycotina</taxon>
        <taxon>Agaricomycetes</taxon>
        <taxon>Agaricomycetidae</taxon>
        <taxon>Boletales</taxon>
        <taxon>Coniophorineae</taxon>
        <taxon>Coniophoraceae</taxon>
        <taxon>Coniophora</taxon>
    </lineage>
</organism>
<evidence type="ECO:0000259" key="1">
    <source>
        <dbReference type="Pfam" id="PF18803"/>
    </source>
</evidence>
<dbReference type="EMBL" id="JH711578">
    <property type="protein sequence ID" value="EIW81309.1"/>
    <property type="molecule type" value="Genomic_DNA"/>
</dbReference>
<sequence length="432" mass="49315">DDPLRQWLSDRPGFLHELLRSEGRGEYAGEEICSRCCVSPPTHRCKDCFSSRLYCCGCMVETHRKHPLHRMERWNGTFFERDALKNMGLVVQLNHPPGEPCMNPKAAWKGNFTVIDVTGIHNVHVNYCQCQKRIRRFQQLLRASWYPSTTSRPKTAATFNVLEQYHLLSFESKASAYEFYSSLVRRTNNMGVPLSKDRYDQFLRMVREWRHLKLLKRSGIGPDAPLDDLPEGSCAVTCPACPQPGRNLPEGWEKSGKLRWLYSLFVAIDANFRLKRKDHSKTASDPPLGSGLSYFVKDGPYQDWLTSSAQDTQEKSSCSSHKAVNMANSKFTQGLAVTGVATVDCARHGFKLPCGVGNLLWGERQINIDYIVFSALRFTSVKDINFSYDIACQWSKNLWSRVARLPSYLSFNPVTKFIRFFVPKFHLPAHVA</sequence>
<dbReference type="Pfam" id="PF18758">
    <property type="entry name" value="KDZ"/>
    <property type="match status" value="1"/>
</dbReference>
<dbReference type="KEGG" id="cput:CONPUDRAFT_55437"/>
<accession>A0A5M3MQ51</accession>
<feature type="domain" description="CxC2-like cysteine cluster KDZ transposase-associated" evidence="1">
    <location>
        <begin position="84"/>
        <end position="191"/>
    </location>
</feature>
<dbReference type="Pfam" id="PF18803">
    <property type="entry name" value="CxC2"/>
    <property type="match status" value="1"/>
</dbReference>
<evidence type="ECO:0000313" key="2">
    <source>
        <dbReference type="EMBL" id="EIW81309.1"/>
    </source>
</evidence>
<dbReference type="OMA" id="GWARIND"/>
<dbReference type="OrthoDB" id="3261436at2759"/>
<dbReference type="AlphaFoldDB" id="A0A5M3MQ51"/>
<dbReference type="Proteomes" id="UP000053558">
    <property type="component" value="Unassembled WGS sequence"/>
</dbReference>
<dbReference type="GeneID" id="19207728"/>
<comment type="caution">
    <text evidence="2">The sequence shown here is derived from an EMBL/GenBank/DDBJ whole genome shotgun (WGS) entry which is preliminary data.</text>
</comment>
<protein>
    <recommendedName>
        <fullName evidence="1">CxC2-like cysteine cluster KDZ transposase-associated domain-containing protein</fullName>
    </recommendedName>
</protein>
<name>A0A5M3MQ51_CONPW</name>
<gene>
    <name evidence="2" type="ORF">CONPUDRAFT_55437</name>
</gene>
<dbReference type="PANTHER" id="PTHR33096">
    <property type="entry name" value="CXC2 DOMAIN-CONTAINING PROTEIN"/>
    <property type="match status" value="1"/>
</dbReference>
<proteinExistence type="predicted"/>
<reference evidence="3" key="1">
    <citation type="journal article" date="2012" name="Science">
        <title>The Paleozoic origin of enzymatic lignin decomposition reconstructed from 31 fungal genomes.</title>
        <authorList>
            <person name="Floudas D."/>
            <person name="Binder M."/>
            <person name="Riley R."/>
            <person name="Barry K."/>
            <person name="Blanchette R.A."/>
            <person name="Henrissat B."/>
            <person name="Martinez A.T."/>
            <person name="Otillar R."/>
            <person name="Spatafora J.W."/>
            <person name="Yadav J.S."/>
            <person name="Aerts A."/>
            <person name="Benoit I."/>
            <person name="Boyd A."/>
            <person name="Carlson A."/>
            <person name="Copeland A."/>
            <person name="Coutinho P.M."/>
            <person name="de Vries R.P."/>
            <person name="Ferreira P."/>
            <person name="Findley K."/>
            <person name="Foster B."/>
            <person name="Gaskell J."/>
            <person name="Glotzer D."/>
            <person name="Gorecki P."/>
            <person name="Heitman J."/>
            <person name="Hesse C."/>
            <person name="Hori C."/>
            <person name="Igarashi K."/>
            <person name="Jurgens J.A."/>
            <person name="Kallen N."/>
            <person name="Kersten P."/>
            <person name="Kohler A."/>
            <person name="Kuees U."/>
            <person name="Kumar T.K.A."/>
            <person name="Kuo A."/>
            <person name="LaButti K."/>
            <person name="Larrondo L.F."/>
            <person name="Lindquist E."/>
            <person name="Ling A."/>
            <person name="Lombard V."/>
            <person name="Lucas S."/>
            <person name="Lundell T."/>
            <person name="Martin R."/>
            <person name="McLaughlin D.J."/>
            <person name="Morgenstern I."/>
            <person name="Morin E."/>
            <person name="Murat C."/>
            <person name="Nagy L.G."/>
            <person name="Nolan M."/>
            <person name="Ohm R.A."/>
            <person name="Patyshakuliyeva A."/>
            <person name="Rokas A."/>
            <person name="Ruiz-Duenas F.J."/>
            <person name="Sabat G."/>
            <person name="Salamov A."/>
            <person name="Samejima M."/>
            <person name="Schmutz J."/>
            <person name="Slot J.C."/>
            <person name="St John F."/>
            <person name="Stenlid J."/>
            <person name="Sun H."/>
            <person name="Sun S."/>
            <person name="Syed K."/>
            <person name="Tsang A."/>
            <person name="Wiebenga A."/>
            <person name="Young D."/>
            <person name="Pisabarro A."/>
            <person name="Eastwood D.C."/>
            <person name="Martin F."/>
            <person name="Cullen D."/>
            <person name="Grigoriev I.V."/>
            <person name="Hibbett D.S."/>
        </authorList>
    </citation>
    <scope>NUCLEOTIDE SEQUENCE [LARGE SCALE GENOMIC DNA]</scope>
    <source>
        <strain evidence="3">RWD-64-598 SS2</strain>
    </source>
</reference>
<dbReference type="CDD" id="cd19757">
    <property type="entry name" value="Bbox1"/>
    <property type="match status" value="1"/>
</dbReference>
<dbReference type="InterPro" id="IPR040521">
    <property type="entry name" value="KDZ"/>
</dbReference>
<keyword evidence="3" id="KW-1185">Reference proteome</keyword>
<evidence type="ECO:0000313" key="3">
    <source>
        <dbReference type="Proteomes" id="UP000053558"/>
    </source>
</evidence>
<dbReference type="RefSeq" id="XP_007768201.1">
    <property type="nucleotide sequence ID" value="XM_007770011.1"/>
</dbReference>
<dbReference type="InterPro" id="IPR041457">
    <property type="entry name" value="CxC2_KDZ-assoc"/>
</dbReference>
<dbReference type="PANTHER" id="PTHR33096:SF1">
    <property type="entry name" value="CXC1-LIKE CYSTEINE CLUSTER ASSOCIATED WITH KDZ TRANSPOSASES DOMAIN-CONTAINING PROTEIN"/>
    <property type="match status" value="1"/>
</dbReference>